<protein>
    <submittedName>
        <fullName evidence="1">Alpha/beta-hydrolase</fullName>
    </submittedName>
</protein>
<reference evidence="1" key="1">
    <citation type="journal article" date="2021" name="New Phytol.">
        <title>Evolutionary innovations through gain and loss of genes in the ectomycorrhizal Boletales.</title>
        <authorList>
            <person name="Wu G."/>
            <person name="Miyauchi S."/>
            <person name="Morin E."/>
            <person name="Kuo A."/>
            <person name="Drula E."/>
            <person name="Varga T."/>
            <person name="Kohler A."/>
            <person name="Feng B."/>
            <person name="Cao Y."/>
            <person name="Lipzen A."/>
            <person name="Daum C."/>
            <person name="Hundley H."/>
            <person name="Pangilinan J."/>
            <person name="Johnson J."/>
            <person name="Barry K."/>
            <person name="LaButti K."/>
            <person name="Ng V."/>
            <person name="Ahrendt S."/>
            <person name="Min B."/>
            <person name="Choi I.G."/>
            <person name="Park H."/>
            <person name="Plett J.M."/>
            <person name="Magnuson J."/>
            <person name="Spatafora J.W."/>
            <person name="Nagy L.G."/>
            <person name="Henrissat B."/>
            <person name="Grigoriev I.V."/>
            <person name="Yang Z.L."/>
            <person name="Xu J."/>
            <person name="Martin F.M."/>
        </authorList>
    </citation>
    <scope>NUCLEOTIDE SEQUENCE</scope>
    <source>
        <strain evidence="1">KUC20120723A-06</strain>
    </source>
</reference>
<evidence type="ECO:0000313" key="1">
    <source>
        <dbReference type="EMBL" id="KAH7922428.1"/>
    </source>
</evidence>
<name>A0ACB8BB23_9AGAM</name>
<organism evidence="1 2">
    <name type="scientific">Leucogyrophana mollusca</name>
    <dbReference type="NCBI Taxonomy" id="85980"/>
    <lineage>
        <taxon>Eukaryota</taxon>
        <taxon>Fungi</taxon>
        <taxon>Dikarya</taxon>
        <taxon>Basidiomycota</taxon>
        <taxon>Agaricomycotina</taxon>
        <taxon>Agaricomycetes</taxon>
        <taxon>Agaricomycetidae</taxon>
        <taxon>Boletales</taxon>
        <taxon>Boletales incertae sedis</taxon>
        <taxon>Leucogyrophana</taxon>
    </lineage>
</organism>
<dbReference type="EMBL" id="MU266485">
    <property type="protein sequence ID" value="KAH7922428.1"/>
    <property type="molecule type" value="Genomic_DNA"/>
</dbReference>
<proteinExistence type="predicted"/>
<keyword evidence="2" id="KW-1185">Reference proteome</keyword>
<dbReference type="Proteomes" id="UP000790709">
    <property type="component" value="Unassembled WGS sequence"/>
</dbReference>
<evidence type="ECO:0000313" key="2">
    <source>
        <dbReference type="Proteomes" id="UP000790709"/>
    </source>
</evidence>
<sequence length="269" mass="27662">MSVSNADQYLIPVSPNLSLHVETTGPATDNTPIVFIHGLGGSSTNYGPIIDASGVSANRQVITFDLEGHGLSPGGGETSIEGYAQSVKLVMDSQKVEKAVIVGHSMGGIIATTFAAQYPPKVEKLVLIGPVKAFAEAGVKALTARGETVLKGGISAIADTVATAGVSQKTLTSRPLSKHAVRASLLATSVVGYASACFALTRAKDPDYAKITAPTLIIAGTEDKTCPEATVKFLESKIAGARVVTLSDVGHWHLLEDVDAVGEILAAVA</sequence>
<gene>
    <name evidence="1" type="ORF">BV22DRAFT_1037501</name>
</gene>
<comment type="caution">
    <text evidence="1">The sequence shown here is derived from an EMBL/GenBank/DDBJ whole genome shotgun (WGS) entry which is preliminary data.</text>
</comment>
<accession>A0ACB8BB23</accession>